<dbReference type="Pfam" id="PF20001">
    <property type="entry name" value="DUF6428"/>
    <property type="match status" value="1"/>
</dbReference>
<protein>
    <submittedName>
        <fullName evidence="1">Uncharacterized protein</fullName>
    </submittedName>
</protein>
<evidence type="ECO:0000313" key="2">
    <source>
        <dbReference type="Proteomes" id="UP000652755"/>
    </source>
</evidence>
<comment type="caution">
    <text evidence="1">The sequence shown here is derived from an EMBL/GenBank/DDBJ whole genome shotgun (WGS) entry which is preliminary data.</text>
</comment>
<sequence>MINTELLKWNSFKAQLEKHPNQLLQFKYAEHKLVNANYHITEIKQAEVTSVDCGGKLDRWTEIIVQLWEPNVNDQTRAMEVNKALAIVNVVEGKMTLDGNAIVKIEFGNSDFDTRQMYPADFVLDGENLIINLIADVTQCKAIGRGGSCGTAEAEEPCCSPAPQVKEKLEMINLATESNCCTPGGGCC</sequence>
<evidence type="ECO:0000313" key="1">
    <source>
        <dbReference type="EMBL" id="MBC6112871.1"/>
    </source>
</evidence>
<name>A0ABR7KXM3_9SPHI</name>
<dbReference type="RefSeq" id="WP_187073287.1">
    <property type="nucleotide sequence ID" value="NZ_JACRYL010000028.1"/>
</dbReference>
<organism evidence="1 2">
    <name type="scientific">Pedobacter fastidiosus</name>
    <dbReference type="NCBI Taxonomy" id="2765361"/>
    <lineage>
        <taxon>Bacteria</taxon>
        <taxon>Pseudomonadati</taxon>
        <taxon>Bacteroidota</taxon>
        <taxon>Sphingobacteriia</taxon>
        <taxon>Sphingobacteriales</taxon>
        <taxon>Sphingobacteriaceae</taxon>
        <taxon>Pedobacter</taxon>
    </lineage>
</organism>
<reference evidence="1 2" key="1">
    <citation type="submission" date="2020-08" db="EMBL/GenBank/DDBJ databases">
        <authorList>
            <person name="Sun Q."/>
            <person name="Inoue M."/>
        </authorList>
    </citation>
    <scope>NUCLEOTIDE SEQUENCE [LARGE SCALE GENOMIC DNA]</scope>
    <source>
        <strain evidence="1 2">CCM 8938</strain>
    </source>
</reference>
<accession>A0ABR7KXM3</accession>
<dbReference type="InterPro" id="IPR045534">
    <property type="entry name" value="DUF6428"/>
</dbReference>
<keyword evidence="2" id="KW-1185">Reference proteome</keyword>
<gene>
    <name evidence="1" type="ORF">H7U22_20800</name>
</gene>
<proteinExistence type="predicted"/>
<dbReference type="EMBL" id="JACRYL010000028">
    <property type="protein sequence ID" value="MBC6112871.1"/>
    <property type="molecule type" value="Genomic_DNA"/>
</dbReference>
<dbReference type="Proteomes" id="UP000652755">
    <property type="component" value="Unassembled WGS sequence"/>
</dbReference>